<reference evidence="4" key="1">
    <citation type="journal article" date="2011" name="Nat. Genet.">
        <title>The Arabidopsis lyrata genome sequence and the basis of rapid genome size change.</title>
        <authorList>
            <person name="Hu T.T."/>
            <person name="Pattyn P."/>
            <person name="Bakker E.G."/>
            <person name="Cao J."/>
            <person name="Cheng J.-F."/>
            <person name="Clark R.M."/>
            <person name="Fahlgren N."/>
            <person name="Fawcett J.A."/>
            <person name="Grimwood J."/>
            <person name="Gundlach H."/>
            <person name="Haberer G."/>
            <person name="Hollister J.D."/>
            <person name="Ossowski S."/>
            <person name="Ottilar R.P."/>
            <person name="Salamov A.A."/>
            <person name="Schneeberger K."/>
            <person name="Spannagl M."/>
            <person name="Wang X."/>
            <person name="Yang L."/>
            <person name="Nasrallah M.E."/>
            <person name="Bergelson J."/>
            <person name="Carrington J.C."/>
            <person name="Gaut B.S."/>
            <person name="Schmutz J."/>
            <person name="Mayer K.F.X."/>
            <person name="Van de Peer Y."/>
            <person name="Grigoriev I.V."/>
            <person name="Nordborg M."/>
            <person name="Weigel D."/>
            <person name="Guo Y.-L."/>
        </authorList>
    </citation>
    <scope>NUCLEOTIDE SEQUENCE [LARGE SCALE GENOMIC DNA]</scope>
    <source>
        <strain evidence="4">cv. MN47</strain>
    </source>
</reference>
<evidence type="ECO:0000313" key="3">
    <source>
        <dbReference type="EMBL" id="EFH56247.1"/>
    </source>
</evidence>
<dbReference type="Gene3D" id="2.60.210.10">
    <property type="entry name" value="Apoptosis, Tumor Necrosis Factor Receptor Associated Protein 2, Chain A"/>
    <property type="match status" value="1"/>
</dbReference>
<dbReference type="AlphaFoldDB" id="D7LIS2"/>
<name>D7LIS2_ARALL</name>
<dbReference type="HOGENOM" id="CLU_131741_0_0_1"/>
<dbReference type="InterPro" id="IPR008974">
    <property type="entry name" value="TRAF-like"/>
</dbReference>
<dbReference type="PROSITE" id="PS50144">
    <property type="entry name" value="MATH"/>
    <property type="match status" value="1"/>
</dbReference>
<feature type="domain" description="MATH" evidence="2">
    <location>
        <begin position="17"/>
        <end position="142"/>
    </location>
</feature>
<dbReference type="EMBL" id="GL348716">
    <property type="protein sequence ID" value="EFH56247.1"/>
    <property type="molecule type" value="Genomic_DNA"/>
</dbReference>
<dbReference type="SMART" id="SM00061">
    <property type="entry name" value="MATH"/>
    <property type="match status" value="1"/>
</dbReference>
<protein>
    <submittedName>
        <fullName evidence="3">Predicted protein</fullName>
    </submittedName>
</protein>
<accession>D7LIS2</accession>
<dbReference type="eggNOG" id="KOG1987">
    <property type="taxonomic scope" value="Eukaryota"/>
</dbReference>
<keyword evidence="4" id="KW-1185">Reference proteome</keyword>
<dbReference type="Gramene" id="Al_scaffold_0004_2887">
    <property type="protein sequence ID" value="Al_scaffold_0004_2887"/>
    <property type="gene ID" value="Al_scaffold_0004_2887"/>
</dbReference>
<dbReference type="PANTHER" id="PTHR46236:SF12">
    <property type="entry name" value="MATH DOMAIN-CONTAINING PROTEIN"/>
    <property type="match status" value="1"/>
</dbReference>
<proteinExistence type="predicted"/>
<evidence type="ECO:0000313" key="4">
    <source>
        <dbReference type="Proteomes" id="UP000008694"/>
    </source>
</evidence>
<gene>
    <name evidence="3" type="ORF">ARALYDRAFT_670168</name>
</gene>
<evidence type="ECO:0000256" key="1">
    <source>
        <dbReference type="ARBA" id="ARBA00023054"/>
    </source>
</evidence>
<organism evidence="4">
    <name type="scientific">Arabidopsis lyrata subsp. lyrata</name>
    <name type="common">Lyre-leaved rock-cress</name>
    <dbReference type="NCBI Taxonomy" id="81972"/>
    <lineage>
        <taxon>Eukaryota</taxon>
        <taxon>Viridiplantae</taxon>
        <taxon>Streptophyta</taxon>
        <taxon>Embryophyta</taxon>
        <taxon>Tracheophyta</taxon>
        <taxon>Spermatophyta</taxon>
        <taxon>Magnoliopsida</taxon>
        <taxon>eudicotyledons</taxon>
        <taxon>Gunneridae</taxon>
        <taxon>Pentapetalae</taxon>
        <taxon>rosids</taxon>
        <taxon>malvids</taxon>
        <taxon>Brassicales</taxon>
        <taxon>Brassicaceae</taxon>
        <taxon>Camelineae</taxon>
        <taxon>Arabidopsis</taxon>
    </lineage>
</organism>
<dbReference type="Pfam" id="PF22486">
    <property type="entry name" value="MATH_2"/>
    <property type="match status" value="1"/>
</dbReference>
<dbReference type="Proteomes" id="UP000008694">
    <property type="component" value="Unassembled WGS sequence"/>
</dbReference>
<dbReference type="InterPro" id="IPR002083">
    <property type="entry name" value="MATH/TRAF_dom"/>
</dbReference>
<dbReference type="CDD" id="cd00121">
    <property type="entry name" value="MATH"/>
    <property type="match status" value="1"/>
</dbReference>
<dbReference type="SUPFAM" id="SSF49599">
    <property type="entry name" value="TRAF domain-like"/>
    <property type="match status" value="1"/>
</dbReference>
<dbReference type="PANTHER" id="PTHR46236">
    <property type="entry name" value="TRAF-LIKE SUPERFAMILY PROTEIN"/>
    <property type="match status" value="1"/>
</dbReference>
<evidence type="ECO:0000259" key="2">
    <source>
        <dbReference type="PROSITE" id="PS50144"/>
    </source>
</evidence>
<keyword evidence="1" id="KW-0175">Coiled coil</keyword>
<dbReference type="InterPro" id="IPR050804">
    <property type="entry name" value="MCC"/>
</dbReference>
<sequence length="168" mass="19377">MGNQMQKSLSDTRNQKQTSFTFEIDNFSEKEAEISSSIFECGRCKWYVTVHPKGDYFCDYLALYLTVASPKSLRTGWKKRVSYCFVVLNQSGKKLQILRTPEEGSLFCDETQSWGYPKVYPLSKLKEEGFLENNKLIVKVEVKKRYMELALSDLRVELKNKKAKSAAA</sequence>